<feature type="transmembrane region" description="Helical" evidence="1">
    <location>
        <begin position="37"/>
        <end position="55"/>
    </location>
</feature>
<accession>A0A6C0CQC0</accession>
<proteinExistence type="predicted"/>
<sequence>MYPSFFALGFSGIVLAIALILFAMNADKMKIGKIVEIIVLISLAIGIHGILHFLYETRYQFNPLKGKWSLTEVA</sequence>
<feature type="transmembrane region" description="Helical" evidence="1">
    <location>
        <begin position="6"/>
        <end position="25"/>
    </location>
</feature>
<protein>
    <submittedName>
        <fullName evidence="2">Uncharacterized protein</fullName>
    </submittedName>
</protein>
<keyword evidence="1" id="KW-1133">Transmembrane helix</keyword>
<evidence type="ECO:0000256" key="1">
    <source>
        <dbReference type="SAM" id="Phobius"/>
    </source>
</evidence>
<reference evidence="2" key="1">
    <citation type="journal article" date="2020" name="Nature">
        <title>Giant virus diversity and host interactions through global metagenomics.</title>
        <authorList>
            <person name="Schulz F."/>
            <person name="Roux S."/>
            <person name="Paez-Espino D."/>
            <person name="Jungbluth S."/>
            <person name="Walsh D.A."/>
            <person name="Denef V.J."/>
            <person name="McMahon K.D."/>
            <person name="Konstantinidis K.T."/>
            <person name="Eloe-Fadrosh E.A."/>
            <person name="Kyrpides N.C."/>
            <person name="Woyke T."/>
        </authorList>
    </citation>
    <scope>NUCLEOTIDE SEQUENCE</scope>
    <source>
        <strain evidence="2">GVMAG-M-3300021962-46</strain>
    </source>
</reference>
<keyword evidence="1" id="KW-0472">Membrane</keyword>
<name>A0A6C0CQC0_9ZZZZ</name>
<evidence type="ECO:0000313" key="2">
    <source>
        <dbReference type="EMBL" id="QHT07046.1"/>
    </source>
</evidence>
<keyword evidence="1" id="KW-0812">Transmembrane</keyword>
<dbReference type="AlphaFoldDB" id="A0A6C0CQC0"/>
<dbReference type="EMBL" id="MN739479">
    <property type="protein sequence ID" value="QHT07046.1"/>
    <property type="molecule type" value="Genomic_DNA"/>
</dbReference>
<organism evidence="2">
    <name type="scientific">viral metagenome</name>
    <dbReference type="NCBI Taxonomy" id="1070528"/>
    <lineage>
        <taxon>unclassified sequences</taxon>
        <taxon>metagenomes</taxon>
        <taxon>organismal metagenomes</taxon>
    </lineage>
</organism>